<name>A0A8T1E327_9STRA</name>
<dbReference type="AlphaFoldDB" id="A0A8T1E327"/>
<gene>
    <name evidence="2" type="ORF">PC115_g5218</name>
    <name evidence="3" type="ORF">PC117_g7920</name>
</gene>
<proteinExistence type="predicted"/>
<evidence type="ECO:0000313" key="2">
    <source>
        <dbReference type="EMBL" id="KAG2934265.1"/>
    </source>
</evidence>
<dbReference type="EMBL" id="RCMK01000166">
    <property type="protein sequence ID" value="KAG2946079.1"/>
    <property type="molecule type" value="Genomic_DNA"/>
</dbReference>
<evidence type="ECO:0000313" key="3">
    <source>
        <dbReference type="EMBL" id="KAG2946079.1"/>
    </source>
</evidence>
<dbReference type="EMBL" id="RCMI01000106">
    <property type="protein sequence ID" value="KAG2934265.1"/>
    <property type="molecule type" value="Genomic_DNA"/>
</dbReference>
<dbReference type="Proteomes" id="UP000736787">
    <property type="component" value="Unassembled WGS sequence"/>
</dbReference>
<protein>
    <submittedName>
        <fullName evidence="3">Uncharacterized protein</fullName>
    </submittedName>
</protein>
<feature type="compositionally biased region" description="Polar residues" evidence="1">
    <location>
        <begin position="98"/>
        <end position="108"/>
    </location>
</feature>
<sequence>MSQPPCPSAWRLTCAPGAAEEDAKCLALMKDLEELDDVAGHIIPAPKLLVWPSEDNWSLEIENPFAEEQPASLEQVLLPSSIAAEDTLRTVSCEGSAASATEDAQASPSVEPMTGEHEPFVDHEPIKENSCNEVIEIDSSSDSDEDMPSRPRRHLPPHRYNVYSDSDVEMEEADETEEPENKPKLPLPTPPPFHRITKAPNIAIPGEGYDLTFVWEHRFCATWVWATILFEDGFGKEMLRIDKRKDQYGHLTYAQFNKRFPSTYKASADGKCFFKALRIACHVVGGTDIVPLPLIEAFEDMLKKDAAKKGEELEEEVSLGVIKKFLAFLRSCRAPLACSVFSKNQLDRSITSFEGLCGFKLDPGVYVVGAACARQVKPCFVLRVYGDKRPRRLFDRWYEGGEDDEIYDEPLENLLWIRRCHFFFRFERVGKVVRKRTTIKRKS</sequence>
<accession>A0A8T1E327</accession>
<dbReference type="Proteomes" id="UP000774804">
    <property type="component" value="Unassembled WGS sequence"/>
</dbReference>
<organism evidence="3 4">
    <name type="scientific">Phytophthora cactorum</name>
    <dbReference type="NCBI Taxonomy" id="29920"/>
    <lineage>
        <taxon>Eukaryota</taxon>
        <taxon>Sar</taxon>
        <taxon>Stramenopiles</taxon>
        <taxon>Oomycota</taxon>
        <taxon>Peronosporomycetes</taxon>
        <taxon>Peronosporales</taxon>
        <taxon>Peronosporaceae</taxon>
        <taxon>Phytophthora</taxon>
    </lineage>
</organism>
<feature type="compositionally biased region" description="Acidic residues" evidence="1">
    <location>
        <begin position="135"/>
        <end position="146"/>
    </location>
</feature>
<evidence type="ECO:0000256" key="1">
    <source>
        <dbReference type="SAM" id="MobiDB-lite"/>
    </source>
</evidence>
<dbReference type="VEuPathDB" id="FungiDB:PC110_g4970"/>
<evidence type="ECO:0000313" key="4">
    <source>
        <dbReference type="Proteomes" id="UP000736787"/>
    </source>
</evidence>
<reference evidence="3" key="1">
    <citation type="submission" date="2018-10" db="EMBL/GenBank/DDBJ databases">
        <title>Effector identification in a new, highly contiguous assembly of the strawberry crown rot pathogen Phytophthora cactorum.</title>
        <authorList>
            <person name="Armitage A.D."/>
            <person name="Nellist C.F."/>
            <person name="Bates H."/>
            <person name="Vickerstaff R.J."/>
            <person name="Harrison R.J."/>
        </authorList>
    </citation>
    <scope>NUCLEOTIDE SEQUENCE</scope>
    <source>
        <strain evidence="2">4032</strain>
        <strain evidence="3">4040</strain>
    </source>
</reference>
<feature type="compositionally biased region" description="Basic and acidic residues" evidence="1">
    <location>
        <begin position="114"/>
        <end position="127"/>
    </location>
</feature>
<comment type="caution">
    <text evidence="3">The sequence shown here is derived from an EMBL/GenBank/DDBJ whole genome shotgun (WGS) entry which is preliminary data.</text>
</comment>
<feature type="region of interest" description="Disordered" evidence="1">
    <location>
        <begin position="93"/>
        <end position="191"/>
    </location>
</feature>
<dbReference type="VEuPathDB" id="FungiDB:PC110_g4969"/>
<feature type="compositionally biased region" description="Acidic residues" evidence="1">
    <location>
        <begin position="166"/>
        <end position="178"/>
    </location>
</feature>